<keyword evidence="2" id="KW-0732">Signal</keyword>
<dbReference type="Proteomes" id="UP000216024">
    <property type="component" value="Unassembled WGS sequence"/>
</dbReference>
<feature type="signal peptide" evidence="2">
    <location>
        <begin position="1"/>
        <end position="23"/>
    </location>
</feature>
<dbReference type="Gene3D" id="1.20.1170.10">
    <property type="match status" value="1"/>
</dbReference>
<gene>
    <name evidence="3" type="ORF">CCE28_16930</name>
</gene>
<feature type="coiled-coil region" evidence="1">
    <location>
        <begin position="30"/>
        <end position="150"/>
    </location>
</feature>
<keyword evidence="1" id="KW-0175">Coiled coil</keyword>
<evidence type="ECO:0000313" key="3">
    <source>
        <dbReference type="EMBL" id="PAB58158.1"/>
    </source>
</evidence>
<dbReference type="AlphaFoldDB" id="A0A267MGW6"/>
<evidence type="ECO:0000256" key="1">
    <source>
        <dbReference type="SAM" id="Coils"/>
    </source>
</evidence>
<reference evidence="3 4" key="1">
    <citation type="submission" date="2017-06" db="EMBL/GenBank/DDBJ databases">
        <title>Draft genome sequence of anaerobic fermentative bacterium Anaeromicrobium sediminis DY2726D isolated from West Pacific Ocean sediments.</title>
        <authorList>
            <person name="Zeng X."/>
        </authorList>
    </citation>
    <scope>NUCLEOTIDE SEQUENCE [LARGE SCALE GENOMIC DNA]</scope>
    <source>
        <strain evidence="3 4">DY2726D</strain>
    </source>
</reference>
<keyword evidence="4" id="KW-1185">Reference proteome</keyword>
<evidence type="ECO:0000256" key="2">
    <source>
        <dbReference type="SAM" id="SignalP"/>
    </source>
</evidence>
<sequence>MKKIVTVLLVGALLIVSAVPAFATEEGKEKVKVKEQLSTEMQKIKEIREDSKAVREEMKTERSRIKELKGSFKDDEEKLAEVKEERAKLKSLKEEVKAIREEVKALKEALKIAKKNGDVEGARSILNDMATKKEAKLAKLREALEILKRIK</sequence>
<protein>
    <recommendedName>
        <fullName evidence="5">CARD domain-containing protein</fullName>
    </recommendedName>
</protein>
<dbReference type="EMBL" id="NIBG01000019">
    <property type="protein sequence ID" value="PAB58158.1"/>
    <property type="molecule type" value="Genomic_DNA"/>
</dbReference>
<comment type="caution">
    <text evidence="3">The sequence shown here is derived from an EMBL/GenBank/DDBJ whole genome shotgun (WGS) entry which is preliminary data.</text>
</comment>
<dbReference type="RefSeq" id="WP_095134911.1">
    <property type="nucleotide sequence ID" value="NZ_NIBG01000019.1"/>
</dbReference>
<evidence type="ECO:0000313" key="4">
    <source>
        <dbReference type="Proteomes" id="UP000216024"/>
    </source>
</evidence>
<feature type="chain" id="PRO_5012311936" description="CARD domain-containing protein" evidence="2">
    <location>
        <begin position="24"/>
        <end position="151"/>
    </location>
</feature>
<accession>A0A267MGW6</accession>
<proteinExistence type="predicted"/>
<name>A0A267MGW6_9FIRM</name>
<organism evidence="3 4">
    <name type="scientific">Anaeromicrobium sediminis</name>
    <dbReference type="NCBI Taxonomy" id="1478221"/>
    <lineage>
        <taxon>Bacteria</taxon>
        <taxon>Bacillati</taxon>
        <taxon>Bacillota</taxon>
        <taxon>Clostridia</taxon>
        <taxon>Peptostreptococcales</taxon>
        <taxon>Thermotaleaceae</taxon>
        <taxon>Anaeromicrobium</taxon>
    </lineage>
</organism>
<evidence type="ECO:0008006" key="5">
    <source>
        <dbReference type="Google" id="ProtNLM"/>
    </source>
</evidence>